<accession>A0A834C1N6</accession>
<evidence type="ECO:0000313" key="2">
    <source>
        <dbReference type="EMBL" id="KAF6718226.1"/>
    </source>
</evidence>
<feature type="compositionally biased region" description="Polar residues" evidence="1">
    <location>
        <begin position="61"/>
        <end position="75"/>
    </location>
</feature>
<name>A0A834C1N6_ORYME</name>
<dbReference type="AlphaFoldDB" id="A0A834C1N6"/>
<evidence type="ECO:0000313" key="3">
    <source>
        <dbReference type="Proteomes" id="UP000646548"/>
    </source>
</evidence>
<feature type="region of interest" description="Disordered" evidence="1">
    <location>
        <begin position="52"/>
        <end position="75"/>
    </location>
</feature>
<sequence>MSAVPGVRRGSAKLDSWRETSGSPEARCQDCFLQSAELTDRLCARACARLGPFDPEAPGCSLQTQTALQTPLKSS</sequence>
<organism evidence="2 3">
    <name type="scientific">Oryzias melastigma</name>
    <name type="common">Marine medaka</name>
    <dbReference type="NCBI Taxonomy" id="30732"/>
    <lineage>
        <taxon>Eukaryota</taxon>
        <taxon>Metazoa</taxon>
        <taxon>Chordata</taxon>
        <taxon>Craniata</taxon>
        <taxon>Vertebrata</taxon>
        <taxon>Euteleostomi</taxon>
        <taxon>Actinopterygii</taxon>
        <taxon>Neopterygii</taxon>
        <taxon>Teleostei</taxon>
        <taxon>Neoteleostei</taxon>
        <taxon>Acanthomorphata</taxon>
        <taxon>Ovalentaria</taxon>
        <taxon>Atherinomorphae</taxon>
        <taxon>Beloniformes</taxon>
        <taxon>Adrianichthyidae</taxon>
        <taxon>Oryziinae</taxon>
        <taxon>Oryzias</taxon>
    </lineage>
</organism>
<dbReference type="EMBL" id="WKFB01000767">
    <property type="protein sequence ID" value="KAF6718226.1"/>
    <property type="molecule type" value="Genomic_DNA"/>
</dbReference>
<gene>
    <name evidence="2" type="ORF">FQA47_024185</name>
</gene>
<feature type="region of interest" description="Disordered" evidence="1">
    <location>
        <begin position="1"/>
        <end position="24"/>
    </location>
</feature>
<comment type="caution">
    <text evidence="2">The sequence shown here is derived from an EMBL/GenBank/DDBJ whole genome shotgun (WGS) entry which is preliminary data.</text>
</comment>
<reference evidence="2" key="1">
    <citation type="journal article" name="BMC Genomics">
        <title>Long-read sequencing and de novo genome assembly of marine medaka (Oryzias melastigma).</title>
        <authorList>
            <person name="Liang P."/>
            <person name="Saqib H.S.A."/>
            <person name="Ni X."/>
            <person name="Shen Y."/>
        </authorList>
    </citation>
    <scope>NUCLEOTIDE SEQUENCE</scope>
    <source>
        <strain evidence="2">Bigg-433</strain>
    </source>
</reference>
<protein>
    <submittedName>
        <fullName evidence="2">Uncharacterized protein</fullName>
    </submittedName>
</protein>
<evidence type="ECO:0000256" key="1">
    <source>
        <dbReference type="SAM" id="MobiDB-lite"/>
    </source>
</evidence>
<dbReference type="Proteomes" id="UP000646548">
    <property type="component" value="Unassembled WGS sequence"/>
</dbReference>
<proteinExistence type="predicted"/>